<protein>
    <submittedName>
        <fullName evidence="1">Uncharacterized protein</fullName>
    </submittedName>
</protein>
<evidence type="ECO:0000313" key="1">
    <source>
        <dbReference type="EMBL" id="MBW0507399.1"/>
    </source>
</evidence>
<organism evidence="1 2">
    <name type="scientific">Austropuccinia psidii MF-1</name>
    <dbReference type="NCBI Taxonomy" id="1389203"/>
    <lineage>
        <taxon>Eukaryota</taxon>
        <taxon>Fungi</taxon>
        <taxon>Dikarya</taxon>
        <taxon>Basidiomycota</taxon>
        <taxon>Pucciniomycotina</taxon>
        <taxon>Pucciniomycetes</taxon>
        <taxon>Pucciniales</taxon>
        <taxon>Sphaerophragmiaceae</taxon>
        <taxon>Austropuccinia</taxon>
    </lineage>
</organism>
<evidence type="ECO:0000313" key="2">
    <source>
        <dbReference type="Proteomes" id="UP000765509"/>
    </source>
</evidence>
<name>A0A9Q3HLT3_9BASI</name>
<accession>A0A9Q3HLT3</accession>
<sequence>MSCTHEGNHVEQLAMLQQDLVDWVIDDFSRNHLGWSQVSKFLPSLIMGMRGGGGWDLQGRNWGRSGGANGCIINNNDRAESSGTRWRWSKEG</sequence>
<dbReference type="Proteomes" id="UP000765509">
    <property type="component" value="Unassembled WGS sequence"/>
</dbReference>
<dbReference type="EMBL" id="AVOT02019681">
    <property type="protein sequence ID" value="MBW0507399.1"/>
    <property type="molecule type" value="Genomic_DNA"/>
</dbReference>
<keyword evidence="2" id="KW-1185">Reference proteome</keyword>
<comment type="caution">
    <text evidence="1">The sequence shown here is derived from an EMBL/GenBank/DDBJ whole genome shotgun (WGS) entry which is preliminary data.</text>
</comment>
<reference evidence="1" key="1">
    <citation type="submission" date="2021-03" db="EMBL/GenBank/DDBJ databases">
        <title>Draft genome sequence of rust myrtle Austropuccinia psidii MF-1, a brazilian biotype.</title>
        <authorList>
            <person name="Quecine M.C."/>
            <person name="Pachon D.M.R."/>
            <person name="Bonatelli M.L."/>
            <person name="Correr F.H."/>
            <person name="Franceschini L.M."/>
            <person name="Leite T.F."/>
            <person name="Margarido G.R.A."/>
            <person name="Almeida C.A."/>
            <person name="Ferrarezi J.A."/>
            <person name="Labate C.A."/>
        </authorList>
    </citation>
    <scope>NUCLEOTIDE SEQUENCE</scope>
    <source>
        <strain evidence="1">MF-1</strain>
    </source>
</reference>
<dbReference type="AlphaFoldDB" id="A0A9Q3HLT3"/>
<gene>
    <name evidence="1" type="ORF">O181_047114</name>
</gene>
<proteinExistence type="predicted"/>